<sequence>MTDTDFEALIAELTPVRKRHTVFVGSKSVTYYETIEAAEAEVARLKSNGYNGVRIFTTNF</sequence>
<accession>A0A6J5NT68</accession>
<protein>
    <submittedName>
        <fullName evidence="1">Uncharacterized protein</fullName>
    </submittedName>
</protein>
<gene>
    <name evidence="1" type="ORF">UFOVP714_6</name>
    <name evidence="2" type="ORF">UFOVP864_54</name>
</gene>
<organism evidence="1">
    <name type="scientific">uncultured Caudovirales phage</name>
    <dbReference type="NCBI Taxonomy" id="2100421"/>
    <lineage>
        <taxon>Viruses</taxon>
        <taxon>Duplodnaviria</taxon>
        <taxon>Heunggongvirae</taxon>
        <taxon>Uroviricota</taxon>
        <taxon>Caudoviricetes</taxon>
        <taxon>Peduoviridae</taxon>
        <taxon>Maltschvirus</taxon>
        <taxon>Maltschvirus maltsch</taxon>
    </lineage>
</organism>
<name>A0A6J5NT68_9CAUD</name>
<proteinExistence type="predicted"/>
<evidence type="ECO:0000313" key="2">
    <source>
        <dbReference type="EMBL" id="CAB4167817.1"/>
    </source>
</evidence>
<dbReference type="EMBL" id="LR796814">
    <property type="protein sequence ID" value="CAB4167817.1"/>
    <property type="molecule type" value="Genomic_DNA"/>
</dbReference>
<reference evidence="1" key="1">
    <citation type="submission" date="2020-04" db="EMBL/GenBank/DDBJ databases">
        <authorList>
            <person name="Chiriac C."/>
            <person name="Salcher M."/>
            <person name="Ghai R."/>
            <person name="Kavagutti S V."/>
        </authorList>
    </citation>
    <scope>NUCLEOTIDE SEQUENCE</scope>
</reference>
<evidence type="ECO:0000313" key="1">
    <source>
        <dbReference type="EMBL" id="CAB4158374.1"/>
    </source>
</evidence>
<dbReference type="EMBL" id="LR796674">
    <property type="protein sequence ID" value="CAB4158374.1"/>
    <property type="molecule type" value="Genomic_DNA"/>
</dbReference>